<keyword evidence="3" id="KW-1185">Reference proteome</keyword>
<name>A0ABS6MFN4_9GAMM</name>
<dbReference type="SMART" id="SM00530">
    <property type="entry name" value="HTH_XRE"/>
    <property type="match status" value="1"/>
</dbReference>
<dbReference type="PROSITE" id="PS50943">
    <property type="entry name" value="HTH_CROC1"/>
    <property type="match status" value="1"/>
</dbReference>
<accession>A0ABS6MFN4</accession>
<dbReference type="Pfam" id="PF13783">
    <property type="entry name" value="DUF4177"/>
    <property type="match status" value="1"/>
</dbReference>
<dbReference type="Proteomes" id="UP000704611">
    <property type="component" value="Unassembled WGS sequence"/>
</dbReference>
<dbReference type="Pfam" id="PF01381">
    <property type="entry name" value="HTH_3"/>
    <property type="match status" value="1"/>
</dbReference>
<comment type="caution">
    <text evidence="2">The sequence shown here is derived from an EMBL/GenBank/DDBJ whole genome shotgun (WGS) entry which is preliminary data.</text>
</comment>
<dbReference type="InterPro" id="IPR001387">
    <property type="entry name" value="Cro/C1-type_HTH"/>
</dbReference>
<evidence type="ECO:0000313" key="3">
    <source>
        <dbReference type="Proteomes" id="UP000704611"/>
    </source>
</evidence>
<protein>
    <submittedName>
        <fullName evidence="2">DUF4177 domain-containing protein</fullName>
    </submittedName>
</protein>
<reference evidence="2 3" key="1">
    <citation type="submission" date="2021-06" db="EMBL/GenBank/DDBJ databases">
        <title>Rheinheimera indica sp. nov., isolated from deep-sea sediment.</title>
        <authorList>
            <person name="Wang Z."/>
            <person name="Zhang X.-Y."/>
        </authorList>
    </citation>
    <scope>NUCLEOTIDE SEQUENCE [LARGE SCALE GENOMIC DNA]</scope>
    <source>
        <strain evidence="2 3">SM2107</strain>
    </source>
</reference>
<evidence type="ECO:0000313" key="2">
    <source>
        <dbReference type="EMBL" id="MBV2127598.1"/>
    </source>
</evidence>
<proteinExistence type="predicted"/>
<organism evidence="2 3">
    <name type="scientific">Arsukibacterium indicum</name>
    <dbReference type="NCBI Taxonomy" id="2848612"/>
    <lineage>
        <taxon>Bacteria</taxon>
        <taxon>Pseudomonadati</taxon>
        <taxon>Pseudomonadota</taxon>
        <taxon>Gammaproteobacteria</taxon>
        <taxon>Chromatiales</taxon>
        <taxon>Chromatiaceae</taxon>
        <taxon>Arsukibacterium</taxon>
    </lineage>
</organism>
<sequence length="133" mass="14895">MKINAALVLEERLRRAWSQEHLAQVSGLSQRTIQRVEKEATGSLETKKALAATFEVDVVDLDCEELPIMKKFEYKTVEVPFKTSLFKSDTPDIESLLNAEGDVGWRLRQVVLPASGFGESGSMVVILEREKVS</sequence>
<dbReference type="InterPro" id="IPR025234">
    <property type="entry name" value="YjzH-like"/>
</dbReference>
<evidence type="ECO:0000259" key="1">
    <source>
        <dbReference type="PROSITE" id="PS50943"/>
    </source>
</evidence>
<gene>
    <name evidence="2" type="ORF">KQY15_00620</name>
</gene>
<dbReference type="EMBL" id="JAHRID010000001">
    <property type="protein sequence ID" value="MBV2127598.1"/>
    <property type="molecule type" value="Genomic_DNA"/>
</dbReference>
<feature type="domain" description="HTH cro/C1-type" evidence="1">
    <location>
        <begin position="8"/>
        <end position="61"/>
    </location>
</feature>
<dbReference type="RefSeq" id="WP_217666460.1">
    <property type="nucleotide sequence ID" value="NZ_JAHRID010000001.1"/>
</dbReference>
<dbReference type="CDD" id="cd00093">
    <property type="entry name" value="HTH_XRE"/>
    <property type="match status" value="1"/>
</dbReference>